<sequence length="89" mass="9725">MINVIFMISLHRIILAPTSTLALTHTATLLTASYLPAQSFAPQYGLDHAPPRLRAPLRLGMPRIVYVPLSVLPACCPAYQHTSMRDAGL</sequence>
<dbReference type="Proteomes" id="UP000077684">
    <property type="component" value="Unassembled WGS sequence"/>
</dbReference>
<dbReference type="EMBL" id="LWDE02000211">
    <property type="protein sequence ID" value="KAE8251530.1"/>
    <property type="molecule type" value="Genomic_DNA"/>
</dbReference>
<accession>A0A8X7MX12</accession>
<protein>
    <submittedName>
        <fullName evidence="1">Uncharacterized protein</fullName>
    </submittedName>
</protein>
<proteinExistence type="predicted"/>
<dbReference type="AlphaFoldDB" id="A0A8X7MX12"/>
<organism evidence="1 2">
    <name type="scientific">Tilletia controversa</name>
    <name type="common">dwarf bunt fungus</name>
    <dbReference type="NCBI Taxonomy" id="13291"/>
    <lineage>
        <taxon>Eukaryota</taxon>
        <taxon>Fungi</taxon>
        <taxon>Dikarya</taxon>
        <taxon>Basidiomycota</taxon>
        <taxon>Ustilaginomycotina</taxon>
        <taxon>Exobasidiomycetes</taxon>
        <taxon>Tilletiales</taxon>
        <taxon>Tilletiaceae</taxon>
        <taxon>Tilletia</taxon>
    </lineage>
</organism>
<keyword evidence="2" id="KW-1185">Reference proteome</keyword>
<gene>
    <name evidence="1" type="ORF">A4X06_0g2643</name>
</gene>
<reference evidence="1" key="1">
    <citation type="submission" date="2016-04" db="EMBL/GenBank/DDBJ databases">
        <authorList>
            <person name="Nguyen H.D."/>
            <person name="Samba Siva P."/>
            <person name="Cullis J."/>
            <person name="Levesque C.A."/>
            <person name="Hambleton S."/>
        </authorList>
    </citation>
    <scope>NUCLEOTIDE SEQUENCE</scope>
    <source>
        <strain evidence="1">DAOMC 236426</strain>
    </source>
</reference>
<comment type="caution">
    <text evidence="1">The sequence shown here is derived from an EMBL/GenBank/DDBJ whole genome shotgun (WGS) entry which is preliminary data.</text>
</comment>
<evidence type="ECO:0000313" key="1">
    <source>
        <dbReference type="EMBL" id="KAE8251530.1"/>
    </source>
</evidence>
<evidence type="ECO:0000313" key="2">
    <source>
        <dbReference type="Proteomes" id="UP000077684"/>
    </source>
</evidence>
<reference evidence="1" key="2">
    <citation type="journal article" date="2019" name="IMA Fungus">
        <title>Genome sequencing and comparison of five Tilletia species to identify candidate genes for the detection of regulated species infecting wheat.</title>
        <authorList>
            <person name="Nguyen H.D.T."/>
            <person name="Sultana T."/>
            <person name="Kesanakurti P."/>
            <person name="Hambleton S."/>
        </authorList>
    </citation>
    <scope>NUCLEOTIDE SEQUENCE</scope>
    <source>
        <strain evidence="1">DAOMC 236426</strain>
    </source>
</reference>
<name>A0A8X7MX12_9BASI</name>